<gene>
    <name evidence="1" type="ORF">LMG27952_00592</name>
</gene>
<comment type="caution">
    <text evidence="1">The sequence shown here is derived from an EMBL/GenBank/DDBJ whole genome shotgun (WGS) entry which is preliminary data.</text>
</comment>
<organism evidence="1 2">
    <name type="scientific">Paraburkholderia hiiakae</name>
    <dbReference type="NCBI Taxonomy" id="1081782"/>
    <lineage>
        <taxon>Bacteria</taxon>
        <taxon>Pseudomonadati</taxon>
        <taxon>Pseudomonadota</taxon>
        <taxon>Betaproteobacteria</taxon>
        <taxon>Burkholderiales</taxon>
        <taxon>Burkholderiaceae</taxon>
        <taxon>Paraburkholderia</taxon>
    </lineage>
</organism>
<accession>A0ABN7HI35</accession>
<reference evidence="1 2" key="1">
    <citation type="submission" date="2020-10" db="EMBL/GenBank/DDBJ databases">
        <authorList>
            <person name="Peeters C."/>
        </authorList>
    </citation>
    <scope>NUCLEOTIDE SEQUENCE [LARGE SCALE GENOMIC DNA]</scope>
    <source>
        <strain evidence="1 2">LMG 27952</strain>
    </source>
</reference>
<dbReference type="EMBL" id="CAJHCQ010000001">
    <property type="protein sequence ID" value="CAD6512424.1"/>
    <property type="molecule type" value="Genomic_DNA"/>
</dbReference>
<proteinExistence type="predicted"/>
<protein>
    <recommendedName>
        <fullName evidence="3">Transposase</fullName>
    </recommendedName>
</protein>
<sequence>MVRQKVTPINFAMQINAVLRALHYGIAMPA</sequence>
<name>A0ABN7HI35_9BURK</name>
<keyword evidence="2" id="KW-1185">Reference proteome</keyword>
<evidence type="ECO:0000313" key="1">
    <source>
        <dbReference type="EMBL" id="CAD6512424.1"/>
    </source>
</evidence>
<evidence type="ECO:0000313" key="2">
    <source>
        <dbReference type="Proteomes" id="UP000656319"/>
    </source>
</evidence>
<dbReference type="Proteomes" id="UP000656319">
    <property type="component" value="Unassembled WGS sequence"/>
</dbReference>
<evidence type="ECO:0008006" key="3">
    <source>
        <dbReference type="Google" id="ProtNLM"/>
    </source>
</evidence>